<dbReference type="SUPFAM" id="SSF46689">
    <property type="entry name" value="Homeodomain-like"/>
    <property type="match status" value="1"/>
</dbReference>
<dbReference type="PROSITE" id="PS01081">
    <property type="entry name" value="HTH_TETR_1"/>
    <property type="match status" value="1"/>
</dbReference>
<keyword evidence="3" id="KW-0804">Transcription</keyword>
<dbReference type="PANTHER" id="PTHR30055:SF234">
    <property type="entry name" value="HTH-TYPE TRANSCRIPTIONAL REGULATOR BETI"/>
    <property type="match status" value="1"/>
</dbReference>
<dbReference type="InterPro" id="IPR023772">
    <property type="entry name" value="DNA-bd_HTH_TetR-type_CS"/>
</dbReference>
<dbReference type="AlphaFoldDB" id="A0A7X0EGW6"/>
<evidence type="ECO:0000256" key="1">
    <source>
        <dbReference type="ARBA" id="ARBA00023015"/>
    </source>
</evidence>
<keyword evidence="1" id="KW-0805">Transcription regulation</keyword>
<keyword evidence="8" id="KW-1185">Reference proteome</keyword>
<comment type="caution">
    <text evidence="7">The sequence shown here is derived from an EMBL/GenBank/DDBJ whole genome shotgun (WGS) entry which is preliminary data.</text>
</comment>
<proteinExistence type="predicted"/>
<name>A0A7X0EGW6_9PROT</name>
<reference evidence="7 8" key="1">
    <citation type="submission" date="2020-08" db="EMBL/GenBank/DDBJ databases">
        <title>Genomic Encyclopedia of Type Strains, Phase IV (KMG-IV): sequencing the most valuable type-strain genomes for metagenomic binning, comparative biology and taxonomic classification.</title>
        <authorList>
            <person name="Goeker M."/>
        </authorList>
    </citation>
    <scope>NUCLEOTIDE SEQUENCE [LARGE SCALE GENOMIC DNA]</scope>
    <source>
        <strain evidence="7 8">DSM 22198</strain>
    </source>
</reference>
<evidence type="ECO:0000256" key="4">
    <source>
        <dbReference type="PROSITE-ProRule" id="PRU00335"/>
    </source>
</evidence>
<evidence type="ECO:0000256" key="3">
    <source>
        <dbReference type="ARBA" id="ARBA00023163"/>
    </source>
</evidence>
<feature type="domain" description="HTH tetR-type" evidence="6">
    <location>
        <begin position="32"/>
        <end position="92"/>
    </location>
</feature>
<keyword evidence="2 4" id="KW-0238">DNA-binding</keyword>
<feature type="region of interest" description="Disordered" evidence="5">
    <location>
        <begin position="1"/>
        <end position="25"/>
    </location>
</feature>
<dbReference type="InterPro" id="IPR001647">
    <property type="entry name" value="HTH_TetR"/>
</dbReference>
<dbReference type="GO" id="GO:0003700">
    <property type="term" value="F:DNA-binding transcription factor activity"/>
    <property type="evidence" value="ECO:0007669"/>
    <property type="project" value="TreeGrafter"/>
</dbReference>
<dbReference type="RefSeq" id="WP_184806972.1">
    <property type="nucleotide sequence ID" value="NZ_JACIIZ010000017.1"/>
</dbReference>
<evidence type="ECO:0000313" key="7">
    <source>
        <dbReference type="EMBL" id="MBB6254506.1"/>
    </source>
</evidence>
<dbReference type="Proteomes" id="UP000539175">
    <property type="component" value="Unassembled WGS sequence"/>
</dbReference>
<dbReference type="PANTHER" id="PTHR30055">
    <property type="entry name" value="HTH-TYPE TRANSCRIPTIONAL REGULATOR RUTR"/>
    <property type="match status" value="1"/>
</dbReference>
<feature type="DNA-binding region" description="H-T-H motif" evidence="4">
    <location>
        <begin position="55"/>
        <end position="74"/>
    </location>
</feature>
<protein>
    <submittedName>
        <fullName evidence="7">AcrR family transcriptional regulator</fullName>
    </submittedName>
</protein>
<dbReference type="Gene3D" id="1.10.357.10">
    <property type="entry name" value="Tetracycline Repressor, domain 2"/>
    <property type="match status" value="1"/>
</dbReference>
<dbReference type="PRINTS" id="PR00455">
    <property type="entry name" value="HTHTETR"/>
</dbReference>
<gene>
    <name evidence="7" type="ORF">FHS74_005095</name>
</gene>
<evidence type="ECO:0000313" key="8">
    <source>
        <dbReference type="Proteomes" id="UP000539175"/>
    </source>
</evidence>
<evidence type="ECO:0000256" key="5">
    <source>
        <dbReference type="SAM" id="MobiDB-lite"/>
    </source>
</evidence>
<evidence type="ECO:0000259" key="6">
    <source>
        <dbReference type="PROSITE" id="PS50977"/>
    </source>
</evidence>
<dbReference type="InterPro" id="IPR050109">
    <property type="entry name" value="HTH-type_TetR-like_transc_reg"/>
</dbReference>
<dbReference type="InterPro" id="IPR009057">
    <property type="entry name" value="Homeodomain-like_sf"/>
</dbReference>
<dbReference type="PROSITE" id="PS50977">
    <property type="entry name" value="HTH_TETR_2"/>
    <property type="match status" value="1"/>
</dbReference>
<organism evidence="7 8">
    <name type="scientific">Nitrospirillum iridis</name>
    <dbReference type="NCBI Taxonomy" id="765888"/>
    <lineage>
        <taxon>Bacteria</taxon>
        <taxon>Pseudomonadati</taxon>
        <taxon>Pseudomonadota</taxon>
        <taxon>Alphaproteobacteria</taxon>
        <taxon>Rhodospirillales</taxon>
        <taxon>Azospirillaceae</taxon>
        <taxon>Nitrospirillum</taxon>
    </lineage>
</organism>
<evidence type="ECO:0000256" key="2">
    <source>
        <dbReference type="ARBA" id="ARBA00023125"/>
    </source>
</evidence>
<dbReference type="EMBL" id="JACIIZ010000017">
    <property type="protein sequence ID" value="MBB6254506.1"/>
    <property type="molecule type" value="Genomic_DNA"/>
</dbReference>
<dbReference type="GO" id="GO:0000976">
    <property type="term" value="F:transcription cis-regulatory region binding"/>
    <property type="evidence" value="ECO:0007669"/>
    <property type="project" value="TreeGrafter"/>
</dbReference>
<accession>A0A7X0EGW6</accession>
<sequence>MPRAIPPVTAVDPASTDLPGASAPIPTTGRAAAMRLRLMQAGAELLGEVGIERISTNQVASRAGVTPPVFYRHFKDKYDLLAALGDALMSSQNDILYEWLERSAPVGFDELMQNHYQFLLSTIQATAAVPGAVWIMRALRAVPSLTAIRLSSHDVVTDRICRAMAPLVPEIDGTELRLRTRIAVEAGYAAVEMALDDPDICPEDVCRALTQMWMGGLRHGGGSDGR</sequence>
<dbReference type="Pfam" id="PF00440">
    <property type="entry name" value="TetR_N"/>
    <property type="match status" value="1"/>
</dbReference>